<dbReference type="GO" id="GO:0005886">
    <property type="term" value="C:plasma membrane"/>
    <property type="evidence" value="ECO:0007669"/>
    <property type="project" value="InterPro"/>
</dbReference>
<dbReference type="SMART" id="SM00244">
    <property type="entry name" value="PHB"/>
    <property type="match status" value="1"/>
</dbReference>
<feature type="domain" description="Band 7" evidence="2">
    <location>
        <begin position="12"/>
        <end position="169"/>
    </location>
</feature>
<name>A0A2T2WGU0_9FIRM</name>
<comment type="caution">
    <text evidence="3">The sequence shown here is derived from an EMBL/GenBank/DDBJ whole genome shotgun (WGS) entry which is preliminary data.</text>
</comment>
<evidence type="ECO:0000256" key="1">
    <source>
        <dbReference type="ARBA" id="ARBA00008164"/>
    </source>
</evidence>
<dbReference type="Pfam" id="PF01145">
    <property type="entry name" value="Band_7"/>
    <property type="match status" value="1"/>
</dbReference>
<gene>
    <name evidence="3" type="ORF">C7B45_10875</name>
</gene>
<organism evidence="3 4">
    <name type="scientific">Sulfobacillus acidophilus</name>
    <dbReference type="NCBI Taxonomy" id="53633"/>
    <lineage>
        <taxon>Bacteria</taxon>
        <taxon>Bacillati</taxon>
        <taxon>Bacillota</taxon>
        <taxon>Clostridia</taxon>
        <taxon>Eubacteriales</taxon>
        <taxon>Clostridiales Family XVII. Incertae Sedis</taxon>
        <taxon>Sulfobacillus</taxon>
    </lineage>
</organism>
<protein>
    <recommendedName>
        <fullName evidence="2">Band 7 domain-containing protein</fullName>
    </recommendedName>
</protein>
<dbReference type="SUPFAM" id="SSF117892">
    <property type="entry name" value="Band 7/SPFH domain"/>
    <property type="match status" value="1"/>
</dbReference>
<dbReference type="InterPro" id="IPR001107">
    <property type="entry name" value="Band_7"/>
</dbReference>
<dbReference type="AlphaFoldDB" id="A0A2T2WGU0"/>
<dbReference type="InterPro" id="IPR043202">
    <property type="entry name" value="Band-7_stomatin-like"/>
</dbReference>
<reference evidence="3 4" key="1">
    <citation type="journal article" date="2014" name="BMC Genomics">
        <title>Comparison of environmental and isolate Sulfobacillus genomes reveals diverse carbon, sulfur, nitrogen, and hydrogen metabolisms.</title>
        <authorList>
            <person name="Justice N.B."/>
            <person name="Norman A."/>
            <person name="Brown C.T."/>
            <person name="Singh A."/>
            <person name="Thomas B.C."/>
            <person name="Banfield J.F."/>
        </authorList>
    </citation>
    <scope>NUCLEOTIDE SEQUENCE [LARGE SCALE GENOMIC DNA]</scope>
    <source>
        <strain evidence="3">AMDSBA3</strain>
    </source>
</reference>
<sequence length="264" mass="29825">MIVVLLAIYGVLSVKIVKQWDEMLVFTFGRYVGTRAPGLHFVPAGFQRGVMVDRRITTTEFRTEGTLSRDKVPVTLLAVLFWRVVDVKRALVEVQNYKGTIDLAAQTTLRDIVSRSDLEQLLSDQRRIDEEILEQMRERATSWGIEVQNVEIRDLEIPDSLQDVLSRKAQAEAEKAARRIYGEAEVVAAEEFLKAAHLYETSQVAFRLRGLNVLLEAVKSDKNTLLFLPTELMDIMRSSDIESAGKAEGMVKVLMADHLKESSS</sequence>
<evidence type="ECO:0000313" key="4">
    <source>
        <dbReference type="Proteomes" id="UP000241848"/>
    </source>
</evidence>
<dbReference type="PRINTS" id="PR00721">
    <property type="entry name" value="STOMATIN"/>
</dbReference>
<accession>A0A2T2WGU0</accession>
<dbReference type="PANTHER" id="PTHR10264:SF19">
    <property type="entry name" value="AT06885P-RELATED"/>
    <property type="match status" value="1"/>
</dbReference>
<evidence type="ECO:0000313" key="3">
    <source>
        <dbReference type="EMBL" id="PSR21453.1"/>
    </source>
</evidence>
<dbReference type="Proteomes" id="UP000241848">
    <property type="component" value="Unassembled WGS sequence"/>
</dbReference>
<dbReference type="PANTHER" id="PTHR10264">
    <property type="entry name" value="BAND 7 PROTEIN-RELATED"/>
    <property type="match status" value="1"/>
</dbReference>
<dbReference type="InterPro" id="IPR001972">
    <property type="entry name" value="Stomatin_HflK_fam"/>
</dbReference>
<proteinExistence type="inferred from homology"/>
<dbReference type="FunFam" id="3.30.479.30:FF:000004">
    <property type="entry name" value="Putative membrane protease family, stomatin"/>
    <property type="match status" value="1"/>
</dbReference>
<dbReference type="GO" id="GO:0098552">
    <property type="term" value="C:side of membrane"/>
    <property type="evidence" value="ECO:0007669"/>
    <property type="project" value="UniProtKB-ARBA"/>
</dbReference>
<dbReference type="Gene3D" id="6.10.250.2090">
    <property type="match status" value="1"/>
</dbReference>
<comment type="similarity">
    <text evidence="1">Belongs to the band 7/mec-2 family.</text>
</comment>
<dbReference type="Gene3D" id="3.30.479.30">
    <property type="entry name" value="Band 7 domain"/>
    <property type="match status" value="1"/>
</dbReference>
<dbReference type="EMBL" id="PXYV01000034">
    <property type="protein sequence ID" value="PSR21453.1"/>
    <property type="molecule type" value="Genomic_DNA"/>
</dbReference>
<evidence type="ECO:0000259" key="2">
    <source>
        <dbReference type="SMART" id="SM00244"/>
    </source>
</evidence>
<dbReference type="InterPro" id="IPR036013">
    <property type="entry name" value="Band_7/SPFH_dom_sf"/>
</dbReference>